<dbReference type="Ensembl" id="ENSPKIT00000000942.1">
    <property type="protein sequence ID" value="ENSPKIP00000020326.1"/>
    <property type="gene ID" value="ENSPKIG00000005146.1"/>
</dbReference>
<dbReference type="PRINTS" id="PR02090">
    <property type="entry name" value="HAUSAUGMINL4"/>
</dbReference>
<keyword evidence="2" id="KW-1185">Reference proteome</keyword>
<dbReference type="GO" id="GO:0051011">
    <property type="term" value="F:microtubule minus-end binding"/>
    <property type="evidence" value="ECO:0007669"/>
    <property type="project" value="TreeGrafter"/>
</dbReference>
<dbReference type="GeneTree" id="ENSGT00390000014634"/>
<dbReference type="KEGG" id="pki:111843455"/>
<dbReference type="Pfam" id="PF14735">
    <property type="entry name" value="HAUS4"/>
    <property type="match status" value="1"/>
</dbReference>
<evidence type="ECO:0000313" key="2">
    <source>
        <dbReference type="Proteomes" id="UP000261540"/>
    </source>
</evidence>
<dbReference type="OrthoDB" id="661220at2759"/>
<dbReference type="InterPro" id="IPR029327">
    <property type="entry name" value="HAUS4"/>
</dbReference>
<dbReference type="GO" id="GO:0051225">
    <property type="term" value="P:spindle assembly"/>
    <property type="evidence" value="ECO:0007669"/>
    <property type="project" value="InterPro"/>
</dbReference>
<organism evidence="1 2">
    <name type="scientific">Paramormyrops kingsleyae</name>
    <dbReference type="NCBI Taxonomy" id="1676925"/>
    <lineage>
        <taxon>Eukaryota</taxon>
        <taxon>Metazoa</taxon>
        <taxon>Chordata</taxon>
        <taxon>Craniata</taxon>
        <taxon>Vertebrata</taxon>
        <taxon>Euteleostomi</taxon>
        <taxon>Actinopterygii</taxon>
        <taxon>Neopterygii</taxon>
        <taxon>Teleostei</taxon>
        <taxon>Osteoglossocephala</taxon>
        <taxon>Osteoglossomorpha</taxon>
        <taxon>Osteoglossiformes</taxon>
        <taxon>Mormyridae</taxon>
        <taxon>Paramormyrops</taxon>
    </lineage>
</organism>
<evidence type="ECO:0000313" key="1">
    <source>
        <dbReference type="Ensembl" id="ENSPKIP00000020326.1"/>
    </source>
</evidence>
<reference evidence="1" key="2">
    <citation type="submission" date="2025-09" db="UniProtKB">
        <authorList>
            <consortium name="Ensembl"/>
        </authorList>
    </citation>
    <scope>IDENTIFICATION</scope>
</reference>
<dbReference type="GO" id="GO:0007098">
    <property type="term" value="P:centrosome cycle"/>
    <property type="evidence" value="ECO:0007669"/>
    <property type="project" value="InterPro"/>
</dbReference>
<dbReference type="STRING" id="1676925.ENSPKIP00000020326"/>
<dbReference type="Proteomes" id="UP000261540">
    <property type="component" value="Unplaced"/>
</dbReference>
<accession>A0A3B3RRG6</accession>
<reference evidence="1" key="1">
    <citation type="submission" date="2025-08" db="UniProtKB">
        <authorList>
            <consortium name="Ensembl"/>
        </authorList>
    </citation>
    <scope>IDENTIFICATION</scope>
</reference>
<sequence>MSVCPDTASIPPLGKGDNLHQQVLASFPLCQLTEEDLAQNPLFCNLLVALSNHVDHTGLTVALKKDLEKTDRDLQAQRLSWLQSESLYRLLQEMIQDHCVRKHRSGTSSEDDKFYDTLERCLLVAQCVRQLDPSSSTTQDQPLLLGLSAQHVLDLMPPEQDVRRMKQRLLMELEGHLKKKCFNILAYYQPDWEDESEGLKNSKLSRLPENLESESKRADALKEKARDSAAQLQRQTHCYLSEVMGCIQILQSLILDYRLKAQRELDRKKVEYLEAKCQIVCCKIRAEMLRLQVDTYTTEKISAHRVIRNKLDTELKAIRAEKQTAESTLSSFEILGQEFEALVEQYSQLRLEIENKRWALKEFSRHSH</sequence>
<protein>
    <submittedName>
        <fullName evidence="1">HAUS augmin-like complex, subunit 4</fullName>
    </submittedName>
</protein>
<dbReference type="PANTHER" id="PTHR16219:SF1">
    <property type="entry name" value="HAUS AUGMIN-LIKE COMPLEX SUBUNIT 4"/>
    <property type="match status" value="1"/>
</dbReference>
<proteinExistence type="predicted"/>
<dbReference type="InterPro" id="IPR026214">
    <property type="entry name" value="HAUS4_met"/>
</dbReference>
<dbReference type="CTD" id="54930"/>
<name>A0A3B3RRG6_9TELE</name>
<dbReference type="AlphaFoldDB" id="A0A3B3RRG6"/>
<dbReference type="GO" id="GO:0070652">
    <property type="term" value="C:HAUS complex"/>
    <property type="evidence" value="ECO:0007669"/>
    <property type="project" value="InterPro"/>
</dbReference>
<dbReference type="PANTHER" id="PTHR16219">
    <property type="entry name" value="AUGMIN SUBUNIT 4 FAMILY MEMBER"/>
    <property type="match status" value="1"/>
</dbReference>